<protein>
    <recommendedName>
        <fullName evidence="3">RHS repeat-associated core domain-containing protein</fullName>
    </recommendedName>
</protein>
<dbReference type="STRING" id="1503925.TH53_18810"/>
<dbReference type="Proteomes" id="UP000032049">
    <property type="component" value="Unassembled WGS sequence"/>
</dbReference>
<dbReference type="AlphaFoldDB" id="A0A0D0F2I4"/>
<comment type="caution">
    <text evidence="1">The sequence shown here is derived from an EMBL/GenBank/DDBJ whole genome shotgun (WGS) entry which is preliminary data.</text>
</comment>
<keyword evidence="2" id="KW-1185">Reference proteome</keyword>
<gene>
    <name evidence="1" type="ORF">TH53_18810</name>
</gene>
<name>A0A0D0F2I4_9SPHI</name>
<organism evidence="1 2">
    <name type="scientific">Pedobacter lusitanus</name>
    <dbReference type="NCBI Taxonomy" id="1503925"/>
    <lineage>
        <taxon>Bacteria</taxon>
        <taxon>Pseudomonadati</taxon>
        <taxon>Bacteroidota</taxon>
        <taxon>Sphingobacteriia</taxon>
        <taxon>Sphingobacteriales</taxon>
        <taxon>Sphingobacteriaceae</taxon>
        <taxon>Pedobacter</taxon>
    </lineage>
</organism>
<evidence type="ECO:0000313" key="2">
    <source>
        <dbReference type="Proteomes" id="UP000032049"/>
    </source>
</evidence>
<accession>A0A0D0F2I4</accession>
<evidence type="ECO:0000313" key="1">
    <source>
        <dbReference type="EMBL" id="KIO75768.1"/>
    </source>
</evidence>
<reference evidence="1 2" key="1">
    <citation type="submission" date="2015-01" db="EMBL/GenBank/DDBJ databases">
        <title>Draft genome sequence of Pedobacter sp. NL19 isolated from sludge of an effluent treatment pond in an abandoned uranium mine.</title>
        <authorList>
            <person name="Santos T."/>
            <person name="Caetano T."/>
            <person name="Covas C."/>
            <person name="Cruz A."/>
            <person name="Mendo S."/>
        </authorList>
    </citation>
    <scope>NUCLEOTIDE SEQUENCE [LARGE SCALE GENOMIC DNA]</scope>
    <source>
        <strain evidence="1 2">NL19</strain>
    </source>
</reference>
<evidence type="ECO:0008006" key="3">
    <source>
        <dbReference type="Google" id="ProtNLM"/>
    </source>
</evidence>
<proteinExistence type="predicted"/>
<dbReference type="EMBL" id="JXRA01000084">
    <property type="protein sequence ID" value="KIO75768.1"/>
    <property type="molecule type" value="Genomic_DNA"/>
</dbReference>
<sequence>MRRYSPYVYSFNNPIRFVDPDGMKPEDIIIVGTKGYRQQVLNQLQLLTNQKISISKGGKLEMSGGTKPIGTDLVSNLITSDKKIIIQDAKGLGNSTSFIDGAAANGNVRGRSGSTISLIQII</sequence>